<dbReference type="Pfam" id="PF03575">
    <property type="entry name" value="Peptidase_S51"/>
    <property type="match status" value="1"/>
</dbReference>
<keyword evidence="2" id="KW-0645">Protease</keyword>
<dbReference type="EMBL" id="JACRTP010000003">
    <property type="protein sequence ID" value="MBC8628729.1"/>
    <property type="molecule type" value="Genomic_DNA"/>
</dbReference>
<evidence type="ECO:0000256" key="2">
    <source>
        <dbReference type="ARBA" id="ARBA00022670"/>
    </source>
</evidence>
<keyword evidence="4" id="KW-0720">Serine protease</keyword>
<dbReference type="Proteomes" id="UP000661649">
    <property type="component" value="Unassembled WGS sequence"/>
</dbReference>
<keyword evidence="6" id="KW-1185">Reference proteome</keyword>
<dbReference type="RefSeq" id="WP_187558637.1">
    <property type="nucleotide sequence ID" value="NZ_JACRTP010000003.1"/>
</dbReference>
<gene>
    <name evidence="5" type="ORF">H8712_08870</name>
</gene>
<accession>A0ABR7PBE4</accession>
<sequence>MISKKISDDDISKKSMFIVSYPPYGVNDIIVNNAVKIMGFQKENLYLSAEGVPKGIIPDYVYVTEGNTFEVLKYMRDNLFIDYIKVLMKNENSTYIGSSAGAIIF</sequence>
<comment type="similarity">
    <text evidence="1">Belongs to the peptidase S51 family.</text>
</comment>
<evidence type="ECO:0000256" key="4">
    <source>
        <dbReference type="ARBA" id="ARBA00022825"/>
    </source>
</evidence>
<comment type="caution">
    <text evidence="5">The sequence shown here is derived from an EMBL/GenBank/DDBJ whole genome shotgun (WGS) entry which is preliminary data.</text>
</comment>
<dbReference type="InterPro" id="IPR029062">
    <property type="entry name" value="Class_I_gatase-like"/>
</dbReference>
<protein>
    <submittedName>
        <fullName evidence="5">Type 1 glutamine amidotransferase-like domain-containing protein</fullName>
    </submittedName>
</protein>
<dbReference type="Gene3D" id="3.40.50.880">
    <property type="match status" value="1"/>
</dbReference>
<organism evidence="5 6">
    <name type="scientific">Blautia stercoris</name>
    <dbReference type="NCBI Taxonomy" id="871664"/>
    <lineage>
        <taxon>Bacteria</taxon>
        <taxon>Bacillati</taxon>
        <taxon>Bacillota</taxon>
        <taxon>Clostridia</taxon>
        <taxon>Lachnospirales</taxon>
        <taxon>Lachnospiraceae</taxon>
        <taxon>Blautia</taxon>
    </lineage>
</organism>
<name>A0ABR7PBE4_9FIRM</name>
<dbReference type="InterPro" id="IPR005320">
    <property type="entry name" value="Peptidase_S51"/>
</dbReference>
<evidence type="ECO:0000256" key="3">
    <source>
        <dbReference type="ARBA" id="ARBA00022801"/>
    </source>
</evidence>
<keyword evidence="3" id="KW-0378">Hydrolase</keyword>
<evidence type="ECO:0000256" key="1">
    <source>
        <dbReference type="ARBA" id="ARBA00006534"/>
    </source>
</evidence>
<proteinExistence type="inferred from homology"/>
<reference evidence="5 6" key="1">
    <citation type="submission" date="2020-08" db="EMBL/GenBank/DDBJ databases">
        <title>Genome public.</title>
        <authorList>
            <person name="Liu C."/>
            <person name="Sun Q."/>
        </authorList>
    </citation>
    <scope>NUCLEOTIDE SEQUENCE [LARGE SCALE GENOMIC DNA]</scope>
    <source>
        <strain evidence="5 6">3_YM_SP_D4_24.mj</strain>
    </source>
</reference>
<evidence type="ECO:0000313" key="6">
    <source>
        <dbReference type="Proteomes" id="UP000661649"/>
    </source>
</evidence>
<evidence type="ECO:0000313" key="5">
    <source>
        <dbReference type="EMBL" id="MBC8628729.1"/>
    </source>
</evidence>